<feature type="transmembrane region" description="Helical" evidence="1">
    <location>
        <begin position="84"/>
        <end position="103"/>
    </location>
</feature>
<evidence type="ECO:0000313" key="5">
    <source>
        <dbReference type="EMBL" id="RHL03620.1"/>
    </source>
</evidence>
<dbReference type="Proteomes" id="UP000283683">
    <property type="component" value="Unassembled WGS sequence"/>
</dbReference>
<comment type="caution">
    <text evidence="3">The sequence shown here is derived from an EMBL/GenBank/DDBJ whole genome shotgun (WGS) entry which is preliminary data.</text>
</comment>
<evidence type="ECO:0000313" key="6">
    <source>
        <dbReference type="Proteomes" id="UP000260642"/>
    </source>
</evidence>
<dbReference type="Pfam" id="PF13248">
    <property type="entry name" value="Zn_ribbon_3"/>
    <property type="match status" value="1"/>
</dbReference>
<reference evidence="6 7" key="1">
    <citation type="submission" date="2018-08" db="EMBL/GenBank/DDBJ databases">
        <title>A genome reference for cultivated species of the human gut microbiota.</title>
        <authorList>
            <person name="Zou Y."/>
            <person name="Xue W."/>
            <person name="Luo G."/>
        </authorList>
    </citation>
    <scope>NUCLEOTIDE SEQUENCE [LARGE SCALE GENOMIC DNA]</scope>
    <source>
        <strain evidence="4 7">AF06-19</strain>
        <strain evidence="5 8">AF39-14AC</strain>
        <strain evidence="3 6">TM10-3</strain>
    </source>
</reference>
<sequence>MAMVECPRCGAMVSDKAKKCVHCGEVLIPEEKKYCMECGEELIEGMSECPNCGCPVEEQLNAQLNEKPQKVEVTGVKVTRKIKIIIGIAIAVLILGGVTIFGVTQYQKKKAAKEYAESVKTYSDNLELATVTMLKGAGDAEDCGNLIKKVWYNAIYKEKDDETDKYTRPDGYFVSDFNDALGNLFVDSSFSSKIDSIDKNQDTVNSLMKKLKNPPKEYKDAYDALSDFYDAYLALTGCATDPSGSLQTYSSTFNDADTDTLNSYKAMQQYLGD</sequence>
<evidence type="ECO:0000313" key="7">
    <source>
        <dbReference type="Proteomes" id="UP000283683"/>
    </source>
</evidence>
<dbReference type="RefSeq" id="WP_117482327.1">
    <property type="nucleotide sequence ID" value="NZ_QROF01000008.1"/>
</dbReference>
<dbReference type="AlphaFoldDB" id="A0A3E4ECD4"/>
<feature type="domain" description="Putative zinc-ribbon" evidence="2">
    <location>
        <begin position="2"/>
        <end position="27"/>
    </location>
</feature>
<dbReference type="Proteomes" id="UP000260642">
    <property type="component" value="Unassembled WGS sequence"/>
</dbReference>
<evidence type="ECO:0000313" key="8">
    <source>
        <dbReference type="Proteomes" id="UP000286181"/>
    </source>
</evidence>
<name>A0A3E4ECD4_9FIRM</name>
<keyword evidence="1" id="KW-0812">Transmembrane</keyword>
<organism evidence="3 6">
    <name type="scientific">Agathobacter rectalis</name>
    <dbReference type="NCBI Taxonomy" id="39491"/>
    <lineage>
        <taxon>Bacteria</taxon>
        <taxon>Bacillati</taxon>
        <taxon>Bacillota</taxon>
        <taxon>Clostridia</taxon>
        <taxon>Lachnospirales</taxon>
        <taxon>Lachnospiraceae</taxon>
        <taxon>Agathobacter</taxon>
    </lineage>
</organism>
<dbReference type="InterPro" id="IPR059113">
    <property type="entry name" value="Znf_ribbon"/>
</dbReference>
<evidence type="ECO:0000256" key="1">
    <source>
        <dbReference type="SAM" id="Phobius"/>
    </source>
</evidence>
<keyword evidence="1" id="KW-0472">Membrane</keyword>
<protein>
    <submittedName>
        <fullName evidence="3">Zinc ribbon domain-containing protein</fullName>
    </submittedName>
</protein>
<evidence type="ECO:0000313" key="3">
    <source>
        <dbReference type="EMBL" id="RGI68434.1"/>
    </source>
</evidence>
<accession>A0A3E4ECD4</accession>
<evidence type="ECO:0000313" key="4">
    <source>
        <dbReference type="EMBL" id="RGW87567.1"/>
    </source>
</evidence>
<evidence type="ECO:0000259" key="2">
    <source>
        <dbReference type="Pfam" id="PF13248"/>
    </source>
</evidence>
<dbReference type="EMBL" id="QSAZ01000005">
    <property type="protein sequence ID" value="RGW87567.1"/>
    <property type="molecule type" value="Genomic_DNA"/>
</dbReference>
<gene>
    <name evidence="5" type="ORF">DW038_09590</name>
    <name evidence="4" type="ORF">DWV45_06585</name>
    <name evidence="3" type="ORF">DXD95_06640</name>
</gene>
<proteinExistence type="predicted"/>
<dbReference type="EMBL" id="QSOB01000008">
    <property type="protein sequence ID" value="RGI68434.1"/>
    <property type="molecule type" value="Genomic_DNA"/>
</dbReference>
<dbReference type="EMBL" id="QROF01000008">
    <property type="protein sequence ID" value="RHL03620.1"/>
    <property type="molecule type" value="Genomic_DNA"/>
</dbReference>
<keyword evidence="1" id="KW-1133">Transmembrane helix</keyword>
<dbReference type="Proteomes" id="UP000286181">
    <property type="component" value="Unassembled WGS sequence"/>
</dbReference>